<dbReference type="Pfam" id="PF00271">
    <property type="entry name" value="Helicase_C"/>
    <property type="match status" value="1"/>
</dbReference>
<dbReference type="CDD" id="cd18793">
    <property type="entry name" value="SF2_C_SNF"/>
    <property type="match status" value="1"/>
</dbReference>
<dbReference type="InterPro" id="IPR027417">
    <property type="entry name" value="P-loop_NTPase"/>
</dbReference>
<dbReference type="GO" id="GO:0016787">
    <property type="term" value="F:hydrolase activity"/>
    <property type="evidence" value="ECO:0007669"/>
    <property type="project" value="UniProtKB-KW"/>
</dbReference>
<dbReference type="AlphaFoldDB" id="A0A3G8ZIY2"/>
<name>A0A3G8ZIY2_9ACTN</name>
<organism evidence="4 5">
    <name type="scientific">Nakamurella antarctica</name>
    <dbReference type="NCBI Taxonomy" id="1902245"/>
    <lineage>
        <taxon>Bacteria</taxon>
        <taxon>Bacillati</taxon>
        <taxon>Actinomycetota</taxon>
        <taxon>Actinomycetes</taxon>
        <taxon>Nakamurellales</taxon>
        <taxon>Nakamurellaceae</taxon>
        <taxon>Nakamurella</taxon>
    </lineage>
</organism>
<dbReference type="SUPFAM" id="SSF52540">
    <property type="entry name" value="P-loop containing nucleoside triphosphate hydrolases"/>
    <property type="match status" value="2"/>
</dbReference>
<dbReference type="InterPro" id="IPR001650">
    <property type="entry name" value="Helicase_C-like"/>
</dbReference>
<evidence type="ECO:0000313" key="5">
    <source>
        <dbReference type="Proteomes" id="UP000268084"/>
    </source>
</evidence>
<dbReference type="GO" id="GO:0015616">
    <property type="term" value="F:DNA translocase activity"/>
    <property type="evidence" value="ECO:0007669"/>
    <property type="project" value="TreeGrafter"/>
</dbReference>
<dbReference type="InterPro" id="IPR000330">
    <property type="entry name" value="SNF2_N"/>
</dbReference>
<feature type="domain" description="Helicase ATP-binding" evidence="2">
    <location>
        <begin position="243"/>
        <end position="410"/>
    </location>
</feature>
<dbReference type="InterPro" id="IPR049730">
    <property type="entry name" value="SNF2/RAD54-like_C"/>
</dbReference>
<keyword evidence="4" id="KW-0547">Nucleotide-binding</keyword>
<dbReference type="KEGG" id="nak:EH165_03230"/>
<dbReference type="InterPro" id="IPR038718">
    <property type="entry name" value="SNF2-like_sf"/>
</dbReference>
<keyword evidence="4" id="KW-0067">ATP-binding</keyword>
<dbReference type="InterPro" id="IPR050496">
    <property type="entry name" value="SNF2_RAD54_helicase_repair"/>
</dbReference>
<dbReference type="SMART" id="SM00490">
    <property type="entry name" value="HELICc"/>
    <property type="match status" value="1"/>
</dbReference>
<sequence length="714" mass="79381">MRPPVLVLTATFGPRHILSLEWRWEEGRRSGALPELRTVIGQGLLPEEWLQNGAIPDSAILRDLEAAEFASTTLQLLRGLAGVRVQTQGDIPDYRELTGVPLLTVTTVPSERHDWFNLGVTVTVDGRTIPFVPLFRALAKGRRKLLMVNGSYMTLNHPAFEPLRELINEAKDIAEWETGPVISRYQTELWSDFEDLADEAVPAVTWRAQLAEARKDSPHRIDTPQGLRAELRPYQAEGLGWLAFLWRHQLGGILADDMGLGKTVQCLGLIQHATETGSASSPFLVVAPTSVVPNWVSESMRFTPGLVVREIAATQAKSGVDLAAVAAGADILVTSYALLRLDFDAYQSIAVNTGWAGLILDEAQFVKNPASRVHECALDLDIRFKLAVTGTPMENSLTELRALFTIVAPGLFASSARFEAEYVRPIEMPAVGITRGVGAGNSEQVAAGLRSKRLAKLRSRIRPYMMRRTKELVAAELPAKQEQTLTIHLAPEHRALYDVYLQRERQKLLHLLDDMERNRFVVFRSLTLLRILALDASLLDEEYSHIPSSKLDALFEQLDEVLAEGHRALVFSQFTSYLKKAAARLDAAGVAYVYLDGSTRQRAEVINEFKSGTAPVFLISLKAGGFGLNLTEADYVFLLDPWWNPATEEQAIDRTHRIGQTKNVMVYRLIAADTIEEKVMKLKQRKAILFDAVIDDEALFSSALSETDIRELLS</sequence>
<evidence type="ECO:0000313" key="4">
    <source>
        <dbReference type="EMBL" id="AZI57319.1"/>
    </source>
</evidence>
<keyword evidence="4" id="KW-0347">Helicase</keyword>
<dbReference type="SMART" id="SM00487">
    <property type="entry name" value="DEXDc"/>
    <property type="match status" value="1"/>
</dbReference>
<keyword evidence="1" id="KW-0378">Hydrolase</keyword>
<proteinExistence type="predicted"/>
<reference evidence="4 5" key="1">
    <citation type="submission" date="2018-11" db="EMBL/GenBank/DDBJ databases">
        <authorList>
            <person name="Da X."/>
        </authorList>
    </citation>
    <scope>NUCLEOTIDE SEQUENCE [LARGE SCALE GENOMIC DNA]</scope>
    <source>
        <strain evidence="4 5">S14-144</strain>
    </source>
</reference>
<dbReference type="EMBL" id="CP034170">
    <property type="protein sequence ID" value="AZI57319.1"/>
    <property type="molecule type" value="Genomic_DNA"/>
</dbReference>
<evidence type="ECO:0000259" key="2">
    <source>
        <dbReference type="PROSITE" id="PS51192"/>
    </source>
</evidence>
<dbReference type="InterPro" id="IPR014001">
    <property type="entry name" value="Helicase_ATP-bd"/>
</dbReference>
<keyword evidence="5" id="KW-1185">Reference proteome</keyword>
<evidence type="ECO:0000259" key="3">
    <source>
        <dbReference type="PROSITE" id="PS51194"/>
    </source>
</evidence>
<protein>
    <submittedName>
        <fullName evidence="4">DEAD/DEAH box helicase</fullName>
    </submittedName>
</protein>
<dbReference type="PROSITE" id="PS51194">
    <property type="entry name" value="HELICASE_CTER"/>
    <property type="match status" value="1"/>
</dbReference>
<dbReference type="Gene3D" id="3.40.50.10810">
    <property type="entry name" value="Tandem AAA-ATPase domain"/>
    <property type="match status" value="1"/>
</dbReference>
<dbReference type="OrthoDB" id="9760715at2"/>
<dbReference type="GO" id="GO:0004386">
    <property type="term" value="F:helicase activity"/>
    <property type="evidence" value="ECO:0007669"/>
    <property type="project" value="UniProtKB-KW"/>
</dbReference>
<dbReference type="PROSITE" id="PS51192">
    <property type="entry name" value="HELICASE_ATP_BIND_1"/>
    <property type="match status" value="1"/>
</dbReference>
<dbReference type="PANTHER" id="PTHR45629:SF7">
    <property type="entry name" value="DNA EXCISION REPAIR PROTEIN ERCC-6-RELATED"/>
    <property type="match status" value="1"/>
</dbReference>
<dbReference type="PANTHER" id="PTHR45629">
    <property type="entry name" value="SNF2/RAD54 FAMILY MEMBER"/>
    <property type="match status" value="1"/>
</dbReference>
<dbReference type="Proteomes" id="UP000268084">
    <property type="component" value="Chromosome"/>
</dbReference>
<dbReference type="Gene3D" id="3.40.50.300">
    <property type="entry name" value="P-loop containing nucleotide triphosphate hydrolases"/>
    <property type="match status" value="1"/>
</dbReference>
<feature type="domain" description="Helicase C-terminal" evidence="3">
    <location>
        <begin position="550"/>
        <end position="710"/>
    </location>
</feature>
<evidence type="ECO:0000256" key="1">
    <source>
        <dbReference type="ARBA" id="ARBA00022801"/>
    </source>
</evidence>
<dbReference type="Pfam" id="PF00176">
    <property type="entry name" value="SNF2-rel_dom"/>
    <property type="match status" value="1"/>
</dbReference>
<reference evidence="4 5" key="2">
    <citation type="submission" date="2018-12" db="EMBL/GenBank/DDBJ databases">
        <title>Nakamurella antarcticus sp. nov., isolated from Antarctica South Shetland Islands soil.</title>
        <authorList>
            <person name="Peng F."/>
        </authorList>
    </citation>
    <scope>NUCLEOTIDE SEQUENCE [LARGE SCALE GENOMIC DNA]</scope>
    <source>
        <strain evidence="4 5">S14-144</strain>
    </source>
</reference>
<accession>A0A3G8ZIY2</accession>
<gene>
    <name evidence="4" type="ORF">EH165_03230</name>
</gene>
<dbReference type="GO" id="GO:0005524">
    <property type="term" value="F:ATP binding"/>
    <property type="evidence" value="ECO:0007669"/>
    <property type="project" value="InterPro"/>
</dbReference>